<sequence length="200" mass="23700">MIKNIIFDLGNVLLNFNPLEYLSKKIPETYCAYQIYEEIFKSSEWLMLDRGVITESEAIDRIYDRNKVKSQLIRDLMDDWYQMLTPVEGVVEVLEELKRKGYRTYFLSNFHLLAFEYVTRRYDFFKSFDGGIVSYKEKLMKPEKDIYDKLITTYEVNSQESIFIDDTRENIEGAAKLGFETVLFTTACELREKLVGYNVL</sequence>
<dbReference type="InterPro" id="IPR023198">
    <property type="entry name" value="PGP-like_dom2"/>
</dbReference>
<accession>A0A7C6Z3F5</accession>
<dbReference type="InterPro" id="IPR006439">
    <property type="entry name" value="HAD-SF_hydro_IA"/>
</dbReference>
<dbReference type="NCBIfam" id="TIGR01509">
    <property type="entry name" value="HAD-SF-IA-v3"/>
    <property type="match status" value="1"/>
</dbReference>
<reference evidence="1 2" key="1">
    <citation type="journal article" date="2020" name="Biotechnol. Biofuels">
        <title>New insights from the biogas microbiome by comprehensive genome-resolved metagenomics of nearly 1600 species originating from multiple anaerobic digesters.</title>
        <authorList>
            <person name="Campanaro S."/>
            <person name="Treu L."/>
            <person name="Rodriguez-R L.M."/>
            <person name="Kovalovszki A."/>
            <person name="Ziels R.M."/>
            <person name="Maus I."/>
            <person name="Zhu X."/>
            <person name="Kougias P.G."/>
            <person name="Basile A."/>
            <person name="Luo G."/>
            <person name="Schluter A."/>
            <person name="Konstantinidis K.T."/>
            <person name="Angelidaki I."/>
        </authorList>
    </citation>
    <scope>NUCLEOTIDE SEQUENCE [LARGE SCALE GENOMIC DNA]</scope>
    <source>
        <strain evidence="1">AS05jafATM_4</strain>
    </source>
</reference>
<dbReference type="AlphaFoldDB" id="A0A7C6Z3F5"/>
<comment type="caution">
    <text evidence="1">The sequence shown here is derived from an EMBL/GenBank/DDBJ whole genome shotgun (WGS) entry which is preliminary data.</text>
</comment>
<dbReference type="Proteomes" id="UP000553059">
    <property type="component" value="Unassembled WGS sequence"/>
</dbReference>
<protein>
    <submittedName>
        <fullName evidence="1">HAD family phosphatase</fullName>
    </submittedName>
</protein>
<dbReference type="PANTHER" id="PTHR43611:SF3">
    <property type="entry name" value="FLAVIN MONONUCLEOTIDE HYDROLASE 1, CHLOROPLATIC"/>
    <property type="match status" value="1"/>
</dbReference>
<dbReference type="SFLD" id="SFLDS00003">
    <property type="entry name" value="Haloacid_Dehalogenase"/>
    <property type="match status" value="1"/>
</dbReference>
<dbReference type="InterPro" id="IPR036412">
    <property type="entry name" value="HAD-like_sf"/>
</dbReference>
<organism evidence="1 2">
    <name type="scientific">Desulfitobacterium dehalogenans</name>
    <dbReference type="NCBI Taxonomy" id="36854"/>
    <lineage>
        <taxon>Bacteria</taxon>
        <taxon>Bacillati</taxon>
        <taxon>Bacillota</taxon>
        <taxon>Clostridia</taxon>
        <taxon>Eubacteriales</taxon>
        <taxon>Desulfitobacteriaceae</taxon>
        <taxon>Desulfitobacterium</taxon>
    </lineage>
</organism>
<dbReference type="PANTHER" id="PTHR43611">
    <property type="entry name" value="ALPHA-D-GLUCOSE 1-PHOSPHATE PHOSPHATASE"/>
    <property type="match status" value="1"/>
</dbReference>
<evidence type="ECO:0000313" key="2">
    <source>
        <dbReference type="Proteomes" id="UP000553059"/>
    </source>
</evidence>
<dbReference type="EMBL" id="DUTF01000119">
    <property type="protein sequence ID" value="HHY26165.1"/>
    <property type="molecule type" value="Genomic_DNA"/>
</dbReference>
<gene>
    <name evidence="1" type="ORF">GX523_05335</name>
</gene>
<dbReference type="PRINTS" id="PR00413">
    <property type="entry name" value="HADHALOGNASE"/>
</dbReference>
<dbReference type="InterPro" id="IPR023214">
    <property type="entry name" value="HAD_sf"/>
</dbReference>
<dbReference type="SFLD" id="SFLDG01129">
    <property type="entry name" value="C1.5:_HAD__Beta-PGM__Phosphata"/>
    <property type="match status" value="1"/>
</dbReference>
<dbReference type="CDD" id="cd02603">
    <property type="entry name" value="HAD_sEH-N_like"/>
    <property type="match status" value="1"/>
</dbReference>
<proteinExistence type="predicted"/>
<dbReference type="Pfam" id="PF00702">
    <property type="entry name" value="Hydrolase"/>
    <property type="match status" value="1"/>
</dbReference>
<evidence type="ECO:0000313" key="1">
    <source>
        <dbReference type="EMBL" id="HHY26165.1"/>
    </source>
</evidence>
<dbReference type="SUPFAM" id="SSF56784">
    <property type="entry name" value="HAD-like"/>
    <property type="match status" value="1"/>
</dbReference>
<name>A0A7C6Z3F5_9FIRM</name>
<dbReference type="Gene3D" id="3.40.50.1000">
    <property type="entry name" value="HAD superfamily/HAD-like"/>
    <property type="match status" value="1"/>
</dbReference>
<dbReference type="Gene3D" id="1.10.150.240">
    <property type="entry name" value="Putative phosphatase, domain 2"/>
    <property type="match status" value="1"/>
</dbReference>